<feature type="region of interest" description="Disordered" evidence="1">
    <location>
        <begin position="48"/>
        <end position="76"/>
    </location>
</feature>
<evidence type="ECO:0000256" key="1">
    <source>
        <dbReference type="SAM" id="MobiDB-lite"/>
    </source>
</evidence>
<reference evidence="2 3" key="1">
    <citation type="journal article" date="2015" name="Genome Announc.">
        <title>Expanding the biotechnology potential of lactobacilli through comparative genomics of 213 strains and associated genera.</title>
        <authorList>
            <person name="Sun Z."/>
            <person name="Harris H.M."/>
            <person name="McCann A."/>
            <person name="Guo C."/>
            <person name="Argimon S."/>
            <person name="Zhang W."/>
            <person name="Yang X."/>
            <person name="Jeffery I.B."/>
            <person name="Cooney J.C."/>
            <person name="Kagawa T.F."/>
            <person name="Liu W."/>
            <person name="Song Y."/>
            <person name="Salvetti E."/>
            <person name="Wrobel A."/>
            <person name="Rasinkangas P."/>
            <person name="Parkhill J."/>
            <person name="Rea M.C."/>
            <person name="O'Sullivan O."/>
            <person name="Ritari J."/>
            <person name="Douillard F.P."/>
            <person name="Paul Ross R."/>
            <person name="Yang R."/>
            <person name="Briner A.E."/>
            <person name="Felis G.E."/>
            <person name="de Vos W.M."/>
            <person name="Barrangou R."/>
            <person name="Klaenhammer T.R."/>
            <person name="Caufield P.W."/>
            <person name="Cui Y."/>
            <person name="Zhang H."/>
            <person name="O'Toole P.W."/>
        </authorList>
    </citation>
    <scope>NUCLEOTIDE SEQUENCE [LARGE SCALE GENOMIC DNA]</scope>
    <source>
        <strain evidence="2 3">DSM 21376</strain>
    </source>
</reference>
<dbReference type="EMBL" id="AYZF01000017">
    <property type="protein sequence ID" value="KRN05461.1"/>
    <property type="molecule type" value="Genomic_DNA"/>
</dbReference>
<dbReference type="Proteomes" id="UP000050961">
    <property type="component" value="Unassembled WGS sequence"/>
</dbReference>
<protein>
    <submittedName>
        <fullName evidence="2">Uncharacterized protein</fullName>
    </submittedName>
</protein>
<dbReference type="OrthoDB" id="2311953at2"/>
<dbReference type="STRING" id="1423806.FD15_GL002016"/>
<accession>A0A023CUP3</accession>
<dbReference type="RefSeq" id="WP_034986984.1">
    <property type="nucleotide sequence ID" value="NZ_AYZF01000017.1"/>
</dbReference>
<comment type="caution">
    <text evidence="2">The sequence shown here is derived from an EMBL/GenBank/DDBJ whole genome shotgun (WGS) entry which is preliminary data.</text>
</comment>
<evidence type="ECO:0000313" key="2">
    <source>
        <dbReference type="EMBL" id="KRN05461.1"/>
    </source>
</evidence>
<sequence>MSNESSRASLIQQTKVLQREIKIQQNEILKKYNELNKLYQKLETEQVSVSNDTESLSGHPYEENRKKTSLENTNTNAFSQKTIDGLKKYKAPERVKWWRFFWK</sequence>
<feature type="compositionally biased region" description="Basic and acidic residues" evidence="1">
    <location>
        <begin position="60"/>
        <end position="69"/>
    </location>
</feature>
<organism evidence="2 3">
    <name type="scientific">Liquorilactobacillus sucicola DSM 21376 = JCM 15457</name>
    <dbReference type="NCBI Taxonomy" id="1423806"/>
    <lineage>
        <taxon>Bacteria</taxon>
        <taxon>Bacillati</taxon>
        <taxon>Bacillota</taxon>
        <taxon>Bacilli</taxon>
        <taxon>Lactobacillales</taxon>
        <taxon>Lactobacillaceae</taxon>
        <taxon>Liquorilactobacillus</taxon>
    </lineage>
</organism>
<dbReference type="PATRIC" id="fig|1423806.3.peg.2052"/>
<evidence type="ECO:0000313" key="3">
    <source>
        <dbReference type="Proteomes" id="UP000050961"/>
    </source>
</evidence>
<keyword evidence="3" id="KW-1185">Reference proteome</keyword>
<proteinExistence type="predicted"/>
<gene>
    <name evidence="2" type="ORF">FD15_GL002016</name>
</gene>
<dbReference type="AlphaFoldDB" id="A0A023CUP3"/>
<name>A0A023CUP3_9LACO</name>